<gene>
    <name evidence="2" type="ORF">RRG08_038134</name>
</gene>
<protein>
    <submittedName>
        <fullName evidence="2">Uncharacterized protein</fullName>
    </submittedName>
</protein>
<feature type="region of interest" description="Disordered" evidence="1">
    <location>
        <begin position="28"/>
        <end position="54"/>
    </location>
</feature>
<accession>A0AAE0ZYZ8</accession>
<reference evidence="2" key="1">
    <citation type="journal article" date="2023" name="G3 (Bethesda)">
        <title>A reference genome for the long-term kleptoplast-retaining sea slug Elysia crispata morphotype clarki.</title>
        <authorList>
            <person name="Eastman K.E."/>
            <person name="Pendleton A.L."/>
            <person name="Shaikh M.A."/>
            <person name="Suttiyut T."/>
            <person name="Ogas R."/>
            <person name="Tomko P."/>
            <person name="Gavelis G."/>
            <person name="Widhalm J.R."/>
            <person name="Wisecaver J.H."/>
        </authorList>
    </citation>
    <scope>NUCLEOTIDE SEQUENCE</scope>
    <source>
        <strain evidence="2">ECLA1</strain>
    </source>
</reference>
<keyword evidence="3" id="KW-1185">Reference proteome</keyword>
<dbReference type="AlphaFoldDB" id="A0AAE0ZYZ8"/>
<evidence type="ECO:0000313" key="2">
    <source>
        <dbReference type="EMBL" id="KAK3777888.1"/>
    </source>
</evidence>
<sequence length="114" mass="12497">MCPVGADVYYHVPGCLFRHVSGRRAYRPAERASGGSRPSVAGNTRDALTPPGLETFETSETENVVNKQQNNPEGHPVNHTRLDVNATNSETKTVLTAWSCRSEIVLSLRMLFAV</sequence>
<comment type="caution">
    <text evidence="2">The sequence shown here is derived from an EMBL/GenBank/DDBJ whole genome shotgun (WGS) entry which is preliminary data.</text>
</comment>
<evidence type="ECO:0000256" key="1">
    <source>
        <dbReference type="SAM" id="MobiDB-lite"/>
    </source>
</evidence>
<dbReference type="EMBL" id="JAWDGP010003058">
    <property type="protein sequence ID" value="KAK3777888.1"/>
    <property type="molecule type" value="Genomic_DNA"/>
</dbReference>
<name>A0AAE0ZYZ8_9GAST</name>
<evidence type="ECO:0000313" key="3">
    <source>
        <dbReference type="Proteomes" id="UP001283361"/>
    </source>
</evidence>
<proteinExistence type="predicted"/>
<dbReference type="Proteomes" id="UP001283361">
    <property type="component" value="Unassembled WGS sequence"/>
</dbReference>
<organism evidence="2 3">
    <name type="scientific">Elysia crispata</name>
    <name type="common">lettuce slug</name>
    <dbReference type="NCBI Taxonomy" id="231223"/>
    <lineage>
        <taxon>Eukaryota</taxon>
        <taxon>Metazoa</taxon>
        <taxon>Spiralia</taxon>
        <taxon>Lophotrochozoa</taxon>
        <taxon>Mollusca</taxon>
        <taxon>Gastropoda</taxon>
        <taxon>Heterobranchia</taxon>
        <taxon>Euthyneura</taxon>
        <taxon>Panpulmonata</taxon>
        <taxon>Sacoglossa</taxon>
        <taxon>Placobranchoidea</taxon>
        <taxon>Plakobranchidae</taxon>
        <taxon>Elysia</taxon>
    </lineage>
</organism>